<gene>
    <name evidence="5" type="ORF">M421DRAFT_392404</name>
</gene>
<dbReference type="GeneID" id="54347677"/>
<dbReference type="EC" id="5.6.2.4" evidence="3"/>
<dbReference type="PANTHER" id="PTHR13710:SF154">
    <property type="entry name" value="RECQ HELICASE, PUTATIVE (AFU_ORTHOLOGUE AFUA_6G14720)-RELATED"/>
    <property type="match status" value="1"/>
</dbReference>
<evidence type="ECO:0000256" key="3">
    <source>
        <dbReference type="ARBA" id="ARBA00034808"/>
    </source>
</evidence>
<evidence type="ECO:0000313" key="6">
    <source>
        <dbReference type="Proteomes" id="UP000800082"/>
    </source>
</evidence>
<evidence type="ECO:0000256" key="2">
    <source>
        <dbReference type="ARBA" id="ARBA00034617"/>
    </source>
</evidence>
<sequence length="183" mass="20684">MVVKTVRQKMQKYRTGKLIVYGNSKPKVKALAEQLDCHAYHADAVGKPTMLADFMAGKQRVIVATSALGMGVDILDVRCIIHIDWPFTMLDYAQESGRAGQDRLRSEAVLIVQDRKQRTNNNRTEAERQMVREYVEGGESGAVSCRREVLDRYLDGRKDRAGCREEDNKEMCDVCQGIDGQLE</sequence>
<dbReference type="EMBL" id="ML979103">
    <property type="protein sequence ID" value="KAF1922129.1"/>
    <property type="molecule type" value="Genomic_DNA"/>
</dbReference>
<accession>A0A6A5R416</accession>
<dbReference type="PROSITE" id="PS51194">
    <property type="entry name" value="HELICASE_CTER"/>
    <property type="match status" value="1"/>
</dbReference>
<dbReference type="RefSeq" id="XP_033442383.1">
    <property type="nucleotide sequence ID" value="XM_033590023.1"/>
</dbReference>
<dbReference type="GO" id="GO:0009378">
    <property type="term" value="F:four-way junction helicase activity"/>
    <property type="evidence" value="ECO:0007669"/>
    <property type="project" value="TreeGrafter"/>
</dbReference>
<feature type="domain" description="Helicase C-terminal" evidence="4">
    <location>
        <begin position="5"/>
        <end position="150"/>
    </location>
</feature>
<proteinExistence type="inferred from homology"/>
<dbReference type="OrthoDB" id="2608216at2759"/>
<dbReference type="Pfam" id="PF00271">
    <property type="entry name" value="Helicase_C"/>
    <property type="match status" value="1"/>
</dbReference>
<dbReference type="GO" id="GO:0005694">
    <property type="term" value="C:chromosome"/>
    <property type="evidence" value="ECO:0007669"/>
    <property type="project" value="TreeGrafter"/>
</dbReference>
<evidence type="ECO:0000259" key="4">
    <source>
        <dbReference type="PROSITE" id="PS51194"/>
    </source>
</evidence>
<keyword evidence="6" id="KW-1185">Reference proteome</keyword>
<protein>
    <recommendedName>
        <fullName evidence="3">DNA 3'-5' helicase</fullName>
        <ecNumber evidence="3">5.6.2.4</ecNumber>
    </recommendedName>
</protein>
<dbReference type="PANTHER" id="PTHR13710">
    <property type="entry name" value="DNA HELICASE RECQ FAMILY MEMBER"/>
    <property type="match status" value="1"/>
</dbReference>
<dbReference type="SMART" id="SM00490">
    <property type="entry name" value="HELICc"/>
    <property type="match status" value="1"/>
</dbReference>
<evidence type="ECO:0000313" key="5">
    <source>
        <dbReference type="EMBL" id="KAF1922129.1"/>
    </source>
</evidence>
<organism evidence="5 6">
    <name type="scientific">Didymella exigua CBS 183.55</name>
    <dbReference type="NCBI Taxonomy" id="1150837"/>
    <lineage>
        <taxon>Eukaryota</taxon>
        <taxon>Fungi</taxon>
        <taxon>Dikarya</taxon>
        <taxon>Ascomycota</taxon>
        <taxon>Pezizomycotina</taxon>
        <taxon>Dothideomycetes</taxon>
        <taxon>Pleosporomycetidae</taxon>
        <taxon>Pleosporales</taxon>
        <taxon>Pleosporineae</taxon>
        <taxon>Didymellaceae</taxon>
        <taxon>Didymella</taxon>
    </lineage>
</organism>
<reference evidence="5" key="1">
    <citation type="journal article" date="2020" name="Stud. Mycol.">
        <title>101 Dothideomycetes genomes: a test case for predicting lifestyles and emergence of pathogens.</title>
        <authorList>
            <person name="Haridas S."/>
            <person name="Albert R."/>
            <person name="Binder M."/>
            <person name="Bloem J."/>
            <person name="Labutti K."/>
            <person name="Salamov A."/>
            <person name="Andreopoulos B."/>
            <person name="Baker S."/>
            <person name="Barry K."/>
            <person name="Bills G."/>
            <person name="Bluhm B."/>
            <person name="Cannon C."/>
            <person name="Castanera R."/>
            <person name="Culley D."/>
            <person name="Daum C."/>
            <person name="Ezra D."/>
            <person name="Gonzalez J."/>
            <person name="Henrissat B."/>
            <person name="Kuo A."/>
            <person name="Liang C."/>
            <person name="Lipzen A."/>
            <person name="Lutzoni F."/>
            <person name="Magnuson J."/>
            <person name="Mondo S."/>
            <person name="Nolan M."/>
            <person name="Ohm R."/>
            <person name="Pangilinan J."/>
            <person name="Park H.-J."/>
            <person name="Ramirez L."/>
            <person name="Alfaro M."/>
            <person name="Sun H."/>
            <person name="Tritt A."/>
            <person name="Yoshinaga Y."/>
            <person name="Zwiers L.-H."/>
            <person name="Turgeon B."/>
            <person name="Goodwin S."/>
            <person name="Spatafora J."/>
            <person name="Crous P."/>
            <person name="Grigoriev I."/>
        </authorList>
    </citation>
    <scope>NUCLEOTIDE SEQUENCE</scope>
    <source>
        <strain evidence="5">CBS 183.55</strain>
    </source>
</reference>
<dbReference type="AlphaFoldDB" id="A0A6A5R416"/>
<comment type="catalytic activity">
    <reaction evidence="2">
        <text>Couples ATP hydrolysis with the unwinding of duplex DNA by translocating in the 3'-5' direction.</text>
        <dbReference type="EC" id="5.6.2.4"/>
    </reaction>
</comment>
<keyword evidence="5" id="KW-0378">Hydrolase</keyword>
<dbReference type="GO" id="GO:0000724">
    <property type="term" value="P:double-strand break repair via homologous recombination"/>
    <property type="evidence" value="ECO:0007669"/>
    <property type="project" value="TreeGrafter"/>
</dbReference>
<name>A0A6A5R416_9PLEO</name>
<dbReference type="Gene3D" id="3.40.50.300">
    <property type="entry name" value="P-loop containing nucleotide triphosphate hydrolases"/>
    <property type="match status" value="1"/>
</dbReference>
<comment type="similarity">
    <text evidence="1">Belongs to the helicase family. RecQ subfamily.</text>
</comment>
<dbReference type="InterPro" id="IPR027417">
    <property type="entry name" value="P-loop_NTPase"/>
</dbReference>
<dbReference type="GO" id="GO:0016787">
    <property type="term" value="F:hydrolase activity"/>
    <property type="evidence" value="ECO:0007669"/>
    <property type="project" value="UniProtKB-KW"/>
</dbReference>
<dbReference type="SUPFAM" id="SSF52540">
    <property type="entry name" value="P-loop containing nucleoside triphosphate hydrolases"/>
    <property type="match status" value="1"/>
</dbReference>
<dbReference type="InterPro" id="IPR001650">
    <property type="entry name" value="Helicase_C-like"/>
</dbReference>
<evidence type="ECO:0000256" key="1">
    <source>
        <dbReference type="ARBA" id="ARBA00005446"/>
    </source>
</evidence>
<dbReference type="GO" id="GO:0005737">
    <property type="term" value="C:cytoplasm"/>
    <property type="evidence" value="ECO:0007669"/>
    <property type="project" value="TreeGrafter"/>
</dbReference>
<dbReference type="GO" id="GO:0043138">
    <property type="term" value="F:3'-5' DNA helicase activity"/>
    <property type="evidence" value="ECO:0007669"/>
    <property type="project" value="UniProtKB-EC"/>
</dbReference>
<feature type="non-terminal residue" evidence="5">
    <location>
        <position position="183"/>
    </location>
</feature>
<dbReference type="Proteomes" id="UP000800082">
    <property type="component" value="Unassembled WGS sequence"/>
</dbReference>